<comment type="caution">
    <text evidence="1">The sequence shown here is derived from an EMBL/GenBank/DDBJ whole genome shotgun (WGS) entry which is preliminary data.</text>
</comment>
<proteinExistence type="predicted"/>
<dbReference type="Proteomes" id="UP000216339">
    <property type="component" value="Unassembled WGS sequence"/>
</dbReference>
<protein>
    <submittedName>
        <fullName evidence="1">Uncharacterized protein</fullName>
    </submittedName>
</protein>
<name>A0A271J2V0_9BACT</name>
<dbReference type="OrthoDB" id="9829940at2"/>
<keyword evidence="2" id="KW-1185">Reference proteome</keyword>
<sequence length="191" mass="21002">MRFAPLAVLGLLLIAPGCDTVEDGPPRSAEILRIVVDDAPLSDVAGQGWDGDNPLSDGPEIYFRLFDDFVDYVSRPGDDRLNPRDDGDIVSAPSSSSAWYENVEVADFPLIWEVDPGYIVRDLDDPLYVALFDYDPTTGDDPMAESEVFTLRDIAPAIVDDQADVVRLDGFDLDGDAIADFDVRVTVRFLD</sequence>
<dbReference type="EMBL" id="MQWD01000001">
    <property type="protein sequence ID" value="PAP77773.1"/>
    <property type="molecule type" value="Genomic_DNA"/>
</dbReference>
<reference evidence="1 2" key="1">
    <citation type="submission" date="2016-11" db="EMBL/GenBank/DDBJ databases">
        <title>Study of marine rhodopsin-containing bacteria.</title>
        <authorList>
            <person name="Yoshizawa S."/>
            <person name="Kumagai Y."/>
            <person name="Kogure K."/>
        </authorList>
    </citation>
    <scope>NUCLEOTIDE SEQUENCE [LARGE SCALE GENOMIC DNA]</scope>
    <source>
        <strain evidence="1 2">SAORIC-28</strain>
    </source>
</reference>
<organism evidence="1 2">
    <name type="scientific">Rubrivirga marina</name>
    <dbReference type="NCBI Taxonomy" id="1196024"/>
    <lineage>
        <taxon>Bacteria</taxon>
        <taxon>Pseudomonadati</taxon>
        <taxon>Rhodothermota</taxon>
        <taxon>Rhodothermia</taxon>
        <taxon>Rhodothermales</taxon>
        <taxon>Rubricoccaceae</taxon>
        <taxon>Rubrivirga</taxon>
    </lineage>
</organism>
<dbReference type="RefSeq" id="WP_095511439.1">
    <property type="nucleotide sequence ID" value="NZ_MQWD01000001.1"/>
</dbReference>
<evidence type="ECO:0000313" key="1">
    <source>
        <dbReference type="EMBL" id="PAP77773.1"/>
    </source>
</evidence>
<gene>
    <name evidence="1" type="ORF">BSZ37_15630</name>
</gene>
<dbReference type="AlphaFoldDB" id="A0A271J2V0"/>
<accession>A0A271J2V0</accession>
<evidence type="ECO:0000313" key="2">
    <source>
        <dbReference type="Proteomes" id="UP000216339"/>
    </source>
</evidence>